<evidence type="ECO:0000313" key="1">
    <source>
        <dbReference type="EMBL" id="RSL63206.1"/>
    </source>
</evidence>
<proteinExistence type="predicted"/>
<evidence type="ECO:0000313" key="2">
    <source>
        <dbReference type="Proteomes" id="UP000288168"/>
    </source>
</evidence>
<keyword evidence="2" id="KW-1185">Reference proteome</keyword>
<dbReference type="EMBL" id="NKCI01000040">
    <property type="protein sequence ID" value="RSL63206.1"/>
    <property type="molecule type" value="Genomic_DNA"/>
</dbReference>
<protein>
    <submittedName>
        <fullName evidence="1">Uncharacterized protein</fullName>
    </submittedName>
</protein>
<organism evidence="1 2">
    <name type="scientific">Fusarium duplospermum</name>
    <dbReference type="NCBI Taxonomy" id="1325734"/>
    <lineage>
        <taxon>Eukaryota</taxon>
        <taxon>Fungi</taxon>
        <taxon>Dikarya</taxon>
        <taxon>Ascomycota</taxon>
        <taxon>Pezizomycotina</taxon>
        <taxon>Sordariomycetes</taxon>
        <taxon>Hypocreomycetidae</taxon>
        <taxon>Hypocreales</taxon>
        <taxon>Nectriaceae</taxon>
        <taxon>Fusarium</taxon>
        <taxon>Fusarium solani species complex</taxon>
    </lineage>
</organism>
<gene>
    <name evidence="1" type="ORF">CEP54_005277</name>
</gene>
<sequence>MAARWQSALDYRPSQHLLSQEMRIVNLLKSAAFKSTTFVKPLQKSPLATSPTASVAFVGDKKLLSIIPAKIYIYQSAATTKALHSQPYTQIVRITGTEKLILGTLVPTLAGSSWDIIHLKLRGTLRDVSINVFDILEFREIGVELLGSRLYDAQKQGMKWHFGFGFFDHLHVTMPRSVVPLQVDYRLRKILSIWELELCLKNDDWVNVMGIEGLTLSEVMFIA</sequence>
<reference evidence="1 2" key="1">
    <citation type="submission" date="2017-06" db="EMBL/GenBank/DDBJ databases">
        <title>Comparative genomic analysis of Ambrosia Fusariam Clade fungi.</title>
        <authorList>
            <person name="Stajich J.E."/>
            <person name="Carrillo J."/>
            <person name="Kijimoto T."/>
            <person name="Eskalen A."/>
            <person name="O'Donnell K."/>
            <person name="Kasson M."/>
        </authorList>
    </citation>
    <scope>NUCLEOTIDE SEQUENCE [LARGE SCALE GENOMIC DNA]</scope>
    <source>
        <strain evidence="1 2">NRRL62584</strain>
    </source>
</reference>
<dbReference type="Proteomes" id="UP000288168">
    <property type="component" value="Unassembled WGS sequence"/>
</dbReference>
<name>A0A428QD43_9HYPO</name>
<accession>A0A428QD43</accession>
<dbReference type="AlphaFoldDB" id="A0A428QD43"/>
<dbReference type="OrthoDB" id="3219467at2759"/>
<dbReference type="STRING" id="1325734.A0A428QD43"/>
<comment type="caution">
    <text evidence="1">The sequence shown here is derived from an EMBL/GenBank/DDBJ whole genome shotgun (WGS) entry which is preliminary data.</text>
</comment>